<keyword evidence="2" id="KW-0378">Hydrolase</keyword>
<dbReference type="SFLD" id="SFLDS00003">
    <property type="entry name" value="Haloacid_Dehalogenase"/>
    <property type="match status" value="1"/>
</dbReference>
<proteinExistence type="inferred from homology"/>
<dbReference type="InterPro" id="IPR006439">
    <property type="entry name" value="HAD-SF_hydro_IA"/>
</dbReference>
<dbReference type="AlphaFoldDB" id="A0ABD6D3S1"/>
<dbReference type="Pfam" id="PF00702">
    <property type="entry name" value="Hydrolase"/>
    <property type="match status" value="1"/>
</dbReference>
<accession>A0ABD6D3S1</accession>
<dbReference type="InterPro" id="IPR036412">
    <property type="entry name" value="HAD-like_sf"/>
</dbReference>
<gene>
    <name evidence="2" type="ORF">ACFSBJ_14815</name>
</gene>
<keyword evidence="3" id="KW-1185">Reference proteome</keyword>
<dbReference type="NCBIfam" id="TIGR01549">
    <property type="entry name" value="HAD-SF-IA-v1"/>
    <property type="match status" value="1"/>
</dbReference>
<dbReference type="EMBL" id="JBHUDL010000010">
    <property type="protein sequence ID" value="MFD1635001.1"/>
    <property type="molecule type" value="Genomic_DNA"/>
</dbReference>
<sequence length="230" mass="25288">MSPSGTDTTEAETTDRALLFDMDGVLVEGRGADDAVHDYARDDALAEYGIDPPDRHRAALGSYEYTETFVAACRAVGVDPVEFYAARERHSARRIVERLRAGERGLYPDVDALSGVANGRRLGVVSNNYHRAVEFVVDHHGLDTFSFVRGRDPGVDGFRRRKPDPHYLVEALDALGADAGYYVGDRETDVIAAERAGLNGVFVRRDHNADTTLDVDPAHEVDSLAELDRL</sequence>
<reference evidence="2 3" key="1">
    <citation type="journal article" date="2019" name="Int. J. Syst. Evol. Microbiol.">
        <title>The Global Catalogue of Microorganisms (GCM) 10K type strain sequencing project: providing services to taxonomists for standard genome sequencing and annotation.</title>
        <authorList>
            <consortium name="The Broad Institute Genomics Platform"/>
            <consortium name="The Broad Institute Genome Sequencing Center for Infectious Disease"/>
            <person name="Wu L."/>
            <person name="Ma J."/>
        </authorList>
    </citation>
    <scope>NUCLEOTIDE SEQUENCE [LARGE SCALE GENOMIC DNA]</scope>
    <source>
        <strain evidence="2 3">CGMCC 1.10594</strain>
    </source>
</reference>
<dbReference type="PANTHER" id="PTHR43434:SF1">
    <property type="entry name" value="PHOSPHOGLYCOLATE PHOSPHATASE"/>
    <property type="match status" value="1"/>
</dbReference>
<comment type="caution">
    <text evidence="2">The sequence shown here is derived from an EMBL/GenBank/DDBJ whole genome shotgun (WGS) entry which is preliminary data.</text>
</comment>
<evidence type="ECO:0000313" key="3">
    <source>
        <dbReference type="Proteomes" id="UP001597075"/>
    </source>
</evidence>
<protein>
    <submittedName>
        <fullName evidence="2">HAD family hydrolase</fullName>
        <ecNumber evidence="2">3.-.-.-</ecNumber>
    </submittedName>
</protein>
<dbReference type="InterPro" id="IPR023214">
    <property type="entry name" value="HAD_sf"/>
</dbReference>
<dbReference type="GO" id="GO:0016787">
    <property type="term" value="F:hydrolase activity"/>
    <property type="evidence" value="ECO:0007669"/>
    <property type="project" value="UniProtKB-KW"/>
</dbReference>
<dbReference type="InterPro" id="IPR050155">
    <property type="entry name" value="HAD-like_hydrolase_sf"/>
</dbReference>
<name>A0ABD6D3S1_9EURY</name>
<dbReference type="SUPFAM" id="SSF56784">
    <property type="entry name" value="HAD-like"/>
    <property type="match status" value="1"/>
</dbReference>
<comment type="similarity">
    <text evidence="1">Belongs to the HAD-like hydrolase superfamily.</text>
</comment>
<dbReference type="PANTHER" id="PTHR43434">
    <property type="entry name" value="PHOSPHOGLYCOLATE PHOSPHATASE"/>
    <property type="match status" value="1"/>
</dbReference>
<organism evidence="2 3">
    <name type="scientific">Haloplanus ruber</name>
    <dbReference type="NCBI Taxonomy" id="869892"/>
    <lineage>
        <taxon>Archaea</taxon>
        <taxon>Methanobacteriati</taxon>
        <taxon>Methanobacteriota</taxon>
        <taxon>Stenosarchaea group</taxon>
        <taxon>Halobacteria</taxon>
        <taxon>Halobacteriales</taxon>
        <taxon>Haloferacaceae</taxon>
        <taxon>Haloplanus</taxon>
    </lineage>
</organism>
<dbReference type="RefSeq" id="WP_256405228.1">
    <property type="nucleotide sequence ID" value="NZ_CP187151.1"/>
</dbReference>
<dbReference type="SFLD" id="SFLDG01129">
    <property type="entry name" value="C1.5:_HAD__Beta-PGM__Phosphata"/>
    <property type="match status" value="1"/>
</dbReference>
<dbReference type="Proteomes" id="UP001597075">
    <property type="component" value="Unassembled WGS sequence"/>
</dbReference>
<evidence type="ECO:0000256" key="1">
    <source>
        <dbReference type="ARBA" id="ARBA00007958"/>
    </source>
</evidence>
<dbReference type="EC" id="3.-.-.-" evidence="2"/>
<dbReference type="Gene3D" id="3.40.50.1000">
    <property type="entry name" value="HAD superfamily/HAD-like"/>
    <property type="match status" value="1"/>
</dbReference>
<evidence type="ECO:0000313" key="2">
    <source>
        <dbReference type="EMBL" id="MFD1635001.1"/>
    </source>
</evidence>